<reference evidence="1" key="1">
    <citation type="submission" date="2014-11" db="EMBL/GenBank/DDBJ databases">
        <authorList>
            <person name="Amaro Gonzalez C."/>
        </authorList>
    </citation>
    <scope>NUCLEOTIDE SEQUENCE</scope>
</reference>
<dbReference type="AlphaFoldDB" id="A0A0E9V3V5"/>
<sequence>MLQVRNLINHGPSIITECAT</sequence>
<name>A0A0E9V3V5_ANGAN</name>
<proteinExistence type="predicted"/>
<organism evidence="1">
    <name type="scientific">Anguilla anguilla</name>
    <name type="common">European freshwater eel</name>
    <name type="synonym">Muraena anguilla</name>
    <dbReference type="NCBI Taxonomy" id="7936"/>
    <lineage>
        <taxon>Eukaryota</taxon>
        <taxon>Metazoa</taxon>
        <taxon>Chordata</taxon>
        <taxon>Craniata</taxon>
        <taxon>Vertebrata</taxon>
        <taxon>Euteleostomi</taxon>
        <taxon>Actinopterygii</taxon>
        <taxon>Neopterygii</taxon>
        <taxon>Teleostei</taxon>
        <taxon>Anguilliformes</taxon>
        <taxon>Anguillidae</taxon>
        <taxon>Anguilla</taxon>
    </lineage>
</organism>
<dbReference type="EMBL" id="GBXM01035891">
    <property type="protein sequence ID" value="JAH72686.1"/>
    <property type="molecule type" value="Transcribed_RNA"/>
</dbReference>
<protein>
    <submittedName>
        <fullName evidence="1">Uncharacterized protein</fullName>
    </submittedName>
</protein>
<evidence type="ECO:0000313" key="1">
    <source>
        <dbReference type="EMBL" id="JAH72686.1"/>
    </source>
</evidence>
<reference evidence="1" key="2">
    <citation type="journal article" date="2015" name="Fish Shellfish Immunol.">
        <title>Early steps in the European eel (Anguilla anguilla)-Vibrio vulnificus interaction in the gills: Role of the RtxA13 toxin.</title>
        <authorList>
            <person name="Callol A."/>
            <person name="Pajuelo D."/>
            <person name="Ebbesson L."/>
            <person name="Teles M."/>
            <person name="MacKenzie S."/>
            <person name="Amaro C."/>
        </authorList>
    </citation>
    <scope>NUCLEOTIDE SEQUENCE</scope>
</reference>
<accession>A0A0E9V3V5</accession>